<dbReference type="AlphaFoldDB" id="A0A485LWV3"/>
<dbReference type="Gene3D" id="3.20.130.10">
    <property type="entry name" value="Fe-S hydro-lyase, tartrate dehydratase beta-type, catalytic domain"/>
    <property type="match status" value="1"/>
</dbReference>
<organism evidence="4">
    <name type="scientific">anaerobic digester metagenome</name>
    <dbReference type="NCBI Taxonomy" id="1263854"/>
    <lineage>
        <taxon>unclassified sequences</taxon>
        <taxon>metagenomes</taxon>
        <taxon>ecological metagenomes</taxon>
    </lineage>
</organism>
<dbReference type="EC" id="4.2.1.2" evidence="4"/>
<dbReference type="GO" id="GO:0004333">
    <property type="term" value="F:fumarate hydratase activity"/>
    <property type="evidence" value="ECO:0007669"/>
    <property type="project" value="UniProtKB-EC"/>
</dbReference>
<evidence type="ECO:0000256" key="1">
    <source>
        <dbReference type="ARBA" id="ARBA00008876"/>
    </source>
</evidence>
<evidence type="ECO:0000259" key="3">
    <source>
        <dbReference type="Pfam" id="PF05683"/>
    </source>
</evidence>
<comment type="similarity">
    <text evidence="1">Belongs to the class-I fumarase family.</text>
</comment>
<dbReference type="InterPro" id="IPR036660">
    <property type="entry name" value="Fe-S_hydroAse_TtdB_cat_sf"/>
</dbReference>
<dbReference type="PANTHER" id="PTHR43351:SF2">
    <property type="entry name" value="L(+)-TARTRATE DEHYDRATASE SUBUNIT BETA-RELATED"/>
    <property type="match status" value="1"/>
</dbReference>
<keyword evidence="2 4" id="KW-0456">Lyase</keyword>
<proteinExistence type="inferred from homology"/>
<dbReference type="SUPFAM" id="SSF117457">
    <property type="entry name" value="FumA C-terminal domain-like"/>
    <property type="match status" value="1"/>
</dbReference>
<gene>
    <name evidence="4" type="primary">MmcC</name>
    <name evidence="4" type="ORF">SCFA_1890004</name>
</gene>
<dbReference type="InterPro" id="IPR004647">
    <property type="entry name" value="Fe-S_hydro-lyase_TtdB-typ_cat"/>
</dbReference>
<sequence length="184" mass="19833">MTQIRLTTPLTDEMVEKLRIGQQVLLNGTLYTGRDAAHKRLVDLIKQGKELPFDPKGQVIYYVGPTPAKPGKVIGSCGPTTSYRMDPYAPELYALGLKASIGKGKRSPEVIKALKQYKGVYFAAIGGAAALIAKSIKSAKVIAYPDLGAEAIHELVVEDFPVVVVNDVIGGDLYEEGIKIYAAK</sequence>
<feature type="domain" description="Fe-S hydro-lyase tartrate dehydratase beta-type catalytic" evidence="3">
    <location>
        <begin position="2"/>
        <end position="176"/>
    </location>
</feature>
<evidence type="ECO:0000313" key="4">
    <source>
        <dbReference type="EMBL" id="VFU12794.1"/>
    </source>
</evidence>
<dbReference type="EMBL" id="CAADRN010000100">
    <property type="protein sequence ID" value="VFU12794.1"/>
    <property type="molecule type" value="Genomic_DNA"/>
</dbReference>
<protein>
    <submittedName>
        <fullName evidence="4">Fumarase, C-terminal domain</fullName>
        <ecNumber evidence="4">4.2.1.2</ecNumber>
    </submittedName>
</protein>
<dbReference type="NCBIfam" id="TIGR00723">
    <property type="entry name" value="ttdB_fumA_fumB"/>
    <property type="match status" value="1"/>
</dbReference>
<reference evidence="4" key="1">
    <citation type="submission" date="2019-03" db="EMBL/GenBank/DDBJ databases">
        <authorList>
            <person name="Hao L."/>
        </authorList>
    </citation>
    <scope>NUCLEOTIDE SEQUENCE</scope>
</reference>
<evidence type="ECO:0000256" key="2">
    <source>
        <dbReference type="ARBA" id="ARBA00023239"/>
    </source>
</evidence>
<name>A0A485LWV3_9ZZZZ</name>
<accession>A0A485LWV3</accession>
<dbReference type="Pfam" id="PF05683">
    <property type="entry name" value="Fumerase_C"/>
    <property type="match status" value="1"/>
</dbReference>
<dbReference type="NCBIfam" id="NF005310">
    <property type="entry name" value="PRK06842.1"/>
    <property type="match status" value="1"/>
</dbReference>
<dbReference type="PANTHER" id="PTHR43351">
    <property type="entry name" value="L(+)-TARTRATE DEHYDRATASE SUBUNIT BETA"/>
    <property type="match status" value="1"/>
</dbReference>